<keyword evidence="3" id="KW-1185">Reference proteome</keyword>
<reference evidence="2" key="1">
    <citation type="journal article" date="2020" name="bioRxiv">
        <title>Hybrid origin of Populus tomentosa Carr. identified through genome sequencing and phylogenomic analysis.</title>
        <authorList>
            <person name="An X."/>
            <person name="Gao K."/>
            <person name="Chen Z."/>
            <person name="Li J."/>
            <person name="Yang X."/>
            <person name="Yang X."/>
            <person name="Zhou J."/>
            <person name="Guo T."/>
            <person name="Zhao T."/>
            <person name="Huang S."/>
            <person name="Miao D."/>
            <person name="Khan W.U."/>
            <person name="Rao P."/>
            <person name="Ye M."/>
            <person name="Lei B."/>
            <person name="Liao W."/>
            <person name="Wang J."/>
            <person name="Ji L."/>
            <person name="Li Y."/>
            <person name="Guo B."/>
            <person name="Mustafa N.S."/>
            <person name="Li S."/>
            <person name="Yun Q."/>
            <person name="Keller S.R."/>
            <person name="Mao J."/>
            <person name="Zhang R."/>
            <person name="Strauss S.H."/>
        </authorList>
    </citation>
    <scope>NUCLEOTIDE SEQUENCE</scope>
    <source>
        <strain evidence="2">GM15</strain>
        <tissue evidence="2">Leaf</tissue>
    </source>
</reference>
<feature type="region of interest" description="Disordered" evidence="1">
    <location>
        <begin position="701"/>
        <end position="721"/>
    </location>
</feature>
<comment type="caution">
    <text evidence="2">The sequence shown here is derived from an EMBL/GenBank/DDBJ whole genome shotgun (WGS) entry which is preliminary data.</text>
</comment>
<dbReference type="EMBL" id="JAAWWB010000018">
    <property type="protein sequence ID" value="KAG6761081.1"/>
    <property type="molecule type" value="Genomic_DNA"/>
</dbReference>
<evidence type="ECO:0000313" key="3">
    <source>
        <dbReference type="Proteomes" id="UP000886885"/>
    </source>
</evidence>
<dbReference type="AlphaFoldDB" id="A0A8X7Z1V1"/>
<accession>A0A8X7Z1V1</accession>
<name>A0A8X7Z1V1_POPTO</name>
<gene>
    <name evidence="2" type="ORF">POTOM_034273</name>
</gene>
<dbReference type="PANTHER" id="PTHR37261:SF1">
    <property type="entry name" value="40S RIBOSOMAL PROTEIN S27"/>
    <property type="match status" value="1"/>
</dbReference>
<protein>
    <submittedName>
        <fullName evidence="2">Uncharacterized protein</fullName>
    </submittedName>
</protein>
<dbReference type="OrthoDB" id="1939758at2759"/>
<sequence length="740" mass="81034">MESSEDYVNYGTSWTAATNWTIAAGSLVNSLTFESSLSLISDDDNNDHHQISPVDSKPKSPLIIYAPTPDSSPCEITINFAQKHEVRQVNVRSTARVYEIYYAPELQSSSEYLCTVCCGIAARNEEVQHATDIEEAVLAHARSSIQEVAEEKLRNGRSLTHNENDWFEVKVLDSPPVISRNRSSPSISDINPKRNSQDLYEAAAEITDAKPSTSLTLRLLSLKNKGYVCVDEVYVFGDPVDASSLDNQVGLMENSAGNSLMAMPVPAVFQLSKTKGIGGGEDKHNIDTRERQELQEIGSKEAVPVDVEKKIQEEVRLHKVVGPTFKPVQHEIPQQVSNTESKSDISHNHFECVLDQLVSRVNRIEDLFLRFEESMLKPINSIDVRLQRIEQQLDVLTKKTENSAMVSGTRISAPEFSSCESETSSFYNSGSGDIGYMACETNKSHSPSSLTSILADATPVSVNDTNLQPGLVVTAPEFSNYDDEVEDHAVESVKESPKVKQKHAMSTDDALAYALAGFSSSTSMQSQKYSQTFAFKAPDFPSEEENTNEKAAPPVVESELNIDPSPYFSESDGTEHMGISLSSVSNVTILKDDENVMRYLDDNRSLKMAVGVDEQCQHSEGGESDSQDICVGHAVAPATCDVAENLKQFSVDQPNDGFVTIQEVAVSNELVASTEGTEEESKHSEGPNDGLVTIQEVAVSNELVASTEGTEEESKQDIPQNRVDLSCASSIVDFESPILK</sequence>
<dbReference type="Proteomes" id="UP000886885">
    <property type="component" value="Chromosome 9D"/>
</dbReference>
<proteinExistence type="predicted"/>
<evidence type="ECO:0000256" key="1">
    <source>
        <dbReference type="SAM" id="MobiDB-lite"/>
    </source>
</evidence>
<feature type="region of interest" description="Disordered" evidence="1">
    <location>
        <begin position="672"/>
        <end position="691"/>
    </location>
</feature>
<evidence type="ECO:0000313" key="2">
    <source>
        <dbReference type="EMBL" id="KAG6761081.1"/>
    </source>
</evidence>
<organism evidence="2 3">
    <name type="scientific">Populus tomentosa</name>
    <name type="common">Chinese white poplar</name>
    <dbReference type="NCBI Taxonomy" id="118781"/>
    <lineage>
        <taxon>Eukaryota</taxon>
        <taxon>Viridiplantae</taxon>
        <taxon>Streptophyta</taxon>
        <taxon>Embryophyta</taxon>
        <taxon>Tracheophyta</taxon>
        <taxon>Spermatophyta</taxon>
        <taxon>Magnoliopsida</taxon>
        <taxon>eudicotyledons</taxon>
        <taxon>Gunneridae</taxon>
        <taxon>Pentapetalae</taxon>
        <taxon>rosids</taxon>
        <taxon>fabids</taxon>
        <taxon>Malpighiales</taxon>
        <taxon>Salicaceae</taxon>
        <taxon>Saliceae</taxon>
        <taxon>Populus</taxon>
    </lineage>
</organism>
<dbReference type="PANTHER" id="PTHR37261">
    <property type="entry name" value="40S RIBOSOMAL PROTEIN S27"/>
    <property type="match status" value="1"/>
</dbReference>
<feature type="region of interest" description="Disordered" evidence="1">
    <location>
        <begin position="540"/>
        <end position="562"/>
    </location>
</feature>